<feature type="compositionally biased region" description="Basic and acidic residues" evidence="1">
    <location>
        <begin position="38"/>
        <end position="48"/>
    </location>
</feature>
<sequence length="604" mass="66720">MPGQRRFALYILVGVIVLLLLWRQPARIPPISSFTAHTDTKPDSKAAQEHAPSLPDKSPAQEHAPSRPDNKPAQEYAPPSPPTTLAAAVVTSTSAVLFPEPATSQARSPTSNIAQELAHTSVKHHAQTTQAPASVSGAAHPHNTQSSIALQEEGFAALQGSEDEYAYLAAPSSVDEYAYLISTASAHGSEPTKVANIGGQKQEEQEMFAYLSATTSVDEYAYLTAGDSTHTAVASHAATTSSVTTAKHITGDPNMPAEDNFDNSDYWFFQDDLNDFPLPTFDIEKLKDQAPHNYRGPGHETYATFLSTRNNSLQDPYFLATLQQAYRLLWDPKIRSKHHPFTVYVAPHIPKNQRDYLTASGAIVRQLELIEWQPTHKSKAAPRWKDMFSKLNFWNETEYSRILYLDTDAFPLENIDELFDMAEAQRCKSDELSSQERLVKEEICDYTLLAAYDKNNGGLNAGMLVIQPNPAMHKYLLRESQNADNFDQDFVEQAFLNYAFRPEGPFPYQLVDRVWNAIFTEPEDEGVIKVIHEKLWAMWFRPEHFAHTYFRDTWTAMLKLSAVGSAVGGGGGAIGGAANDIASLAQAHSKGATTDTLGLGKGTT</sequence>
<keyword evidence="2" id="KW-0472">Membrane</keyword>
<evidence type="ECO:0000313" key="4">
    <source>
        <dbReference type="Proteomes" id="UP000503462"/>
    </source>
</evidence>
<dbReference type="EMBL" id="CP051139">
    <property type="protein sequence ID" value="QIW96500.1"/>
    <property type="molecule type" value="Genomic_DNA"/>
</dbReference>
<dbReference type="PANTHER" id="PTHR11183">
    <property type="entry name" value="GLYCOGENIN SUBFAMILY MEMBER"/>
    <property type="match status" value="1"/>
</dbReference>
<dbReference type="InterPro" id="IPR050587">
    <property type="entry name" value="GNT1/Glycosyltrans_8"/>
</dbReference>
<evidence type="ECO:0008006" key="5">
    <source>
        <dbReference type="Google" id="ProtNLM"/>
    </source>
</evidence>
<protein>
    <recommendedName>
        <fullName evidence="5">Glycosyltransferase family 8 protein</fullName>
    </recommendedName>
</protein>
<feature type="region of interest" description="Disordered" evidence="1">
    <location>
        <begin position="33"/>
        <end position="84"/>
    </location>
</feature>
<dbReference type="OrthoDB" id="2014201at2759"/>
<keyword evidence="4" id="KW-1185">Reference proteome</keyword>
<dbReference type="Proteomes" id="UP000503462">
    <property type="component" value="Chromosome 1"/>
</dbReference>
<dbReference type="InterPro" id="IPR002495">
    <property type="entry name" value="Glyco_trans_8"/>
</dbReference>
<proteinExistence type="predicted"/>
<keyword evidence="2" id="KW-0812">Transmembrane</keyword>
<reference evidence="3 4" key="1">
    <citation type="journal article" date="2016" name="Sci. Rep.">
        <title>Peltaster fructicola genome reveals evolution from an invasive phytopathogen to an ectophytic parasite.</title>
        <authorList>
            <person name="Xu C."/>
            <person name="Chen H."/>
            <person name="Gleason M.L."/>
            <person name="Xu J.R."/>
            <person name="Liu H."/>
            <person name="Zhang R."/>
            <person name="Sun G."/>
        </authorList>
    </citation>
    <scope>NUCLEOTIDE SEQUENCE [LARGE SCALE GENOMIC DNA]</scope>
    <source>
        <strain evidence="3 4">LNHT1506</strain>
    </source>
</reference>
<dbReference type="AlphaFoldDB" id="A0A6H0XPC4"/>
<evidence type="ECO:0000313" key="3">
    <source>
        <dbReference type="EMBL" id="QIW96500.1"/>
    </source>
</evidence>
<evidence type="ECO:0000256" key="1">
    <source>
        <dbReference type="SAM" id="MobiDB-lite"/>
    </source>
</evidence>
<dbReference type="SUPFAM" id="SSF53448">
    <property type="entry name" value="Nucleotide-diphospho-sugar transferases"/>
    <property type="match status" value="1"/>
</dbReference>
<dbReference type="Pfam" id="PF01501">
    <property type="entry name" value="Glyco_transf_8"/>
    <property type="match status" value="1"/>
</dbReference>
<feature type="transmembrane region" description="Helical" evidence="2">
    <location>
        <begin position="7"/>
        <end position="23"/>
    </location>
</feature>
<evidence type="ECO:0000256" key="2">
    <source>
        <dbReference type="SAM" id="Phobius"/>
    </source>
</evidence>
<name>A0A6H0XPC4_9PEZI</name>
<keyword evidence="2" id="KW-1133">Transmembrane helix</keyword>
<feature type="region of interest" description="Disordered" evidence="1">
    <location>
        <begin position="119"/>
        <end position="144"/>
    </location>
</feature>
<dbReference type="GO" id="GO:0016757">
    <property type="term" value="F:glycosyltransferase activity"/>
    <property type="evidence" value="ECO:0007669"/>
    <property type="project" value="InterPro"/>
</dbReference>
<organism evidence="3 4">
    <name type="scientific">Peltaster fructicola</name>
    <dbReference type="NCBI Taxonomy" id="286661"/>
    <lineage>
        <taxon>Eukaryota</taxon>
        <taxon>Fungi</taxon>
        <taxon>Dikarya</taxon>
        <taxon>Ascomycota</taxon>
        <taxon>Pezizomycotina</taxon>
        <taxon>Dothideomycetes</taxon>
        <taxon>Dothideomycetes incertae sedis</taxon>
        <taxon>Peltaster</taxon>
    </lineage>
</organism>
<dbReference type="Gene3D" id="3.90.550.10">
    <property type="entry name" value="Spore Coat Polysaccharide Biosynthesis Protein SpsA, Chain A"/>
    <property type="match status" value="1"/>
</dbReference>
<accession>A0A6H0XPC4</accession>
<dbReference type="InterPro" id="IPR029044">
    <property type="entry name" value="Nucleotide-diphossugar_trans"/>
</dbReference>
<gene>
    <name evidence="3" type="ORF">AMS68_002018</name>
</gene>